<sequence>MSNLAIIPARGGSKGIPGKNIKNIAGKPLIAWSIEHALNSDAIDRVIVSTDAEDIAEIALKYGAEVPFLRPAELANDTAATEPSLIHCINWLAENENYTPDYTVLLQATSPVRYADTIDRAFARLKEKQADSLLTVCEFWHFLWENNENPKAYYDFLNRPRRQDIRPESIKLKENGSIYITDTSVLLKTGNRLGGKVSSLIMSEEESFEIDTQMDWDIVELILKKYI</sequence>
<dbReference type="PANTHER" id="PTHR21485:SF3">
    <property type="entry name" value="N-ACYLNEURAMINATE CYTIDYLYLTRANSFERASE"/>
    <property type="match status" value="1"/>
</dbReference>
<dbReference type="PANTHER" id="PTHR21485">
    <property type="entry name" value="HAD SUPERFAMILY MEMBERS CMAS AND KDSC"/>
    <property type="match status" value="1"/>
</dbReference>
<name>A0A346NT71_KLEAE</name>
<dbReference type="InterPro" id="IPR029044">
    <property type="entry name" value="Nucleotide-diphossugar_trans"/>
</dbReference>
<dbReference type="InterPro" id="IPR003329">
    <property type="entry name" value="Cytidylyl_trans"/>
</dbReference>
<gene>
    <name evidence="1" type="primary">neuC</name>
</gene>
<dbReference type="SUPFAM" id="SSF53448">
    <property type="entry name" value="Nucleotide-diphospho-sugar transferases"/>
    <property type="match status" value="1"/>
</dbReference>
<keyword evidence="1" id="KW-0808">Transferase</keyword>
<dbReference type="Pfam" id="PF02348">
    <property type="entry name" value="CTP_transf_3"/>
    <property type="match status" value="1"/>
</dbReference>
<dbReference type="AlphaFoldDB" id="A0A346NT71"/>
<accession>A0A346NT71</accession>
<dbReference type="EMBL" id="MF687357">
    <property type="protein sequence ID" value="AXR70464.1"/>
    <property type="molecule type" value="Genomic_DNA"/>
</dbReference>
<keyword evidence="1" id="KW-0548">Nucleotidyltransferase</keyword>
<dbReference type="CDD" id="cd02513">
    <property type="entry name" value="CMP-NeuAc_Synthase"/>
    <property type="match status" value="1"/>
</dbReference>
<proteinExistence type="predicted"/>
<dbReference type="RefSeq" id="WP_042896019.1">
    <property type="nucleotide sequence ID" value="NZ_CABHGB010000002.1"/>
</dbReference>
<protein>
    <submittedName>
        <fullName evidence="1">N-acylneuraminate cytidylyltransferase</fullName>
    </submittedName>
</protein>
<dbReference type="GO" id="GO:0008781">
    <property type="term" value="F:N-acylneuraminate cytidylyltransferase activity"/>
    <property type="evidence" value="ECO:0007669"/>
    <property type="project" value="TreeGrafter"/>
</dbReference>
<dbReference type="InterPro" id="IPR050793">
    <property type="entry name" value="CMP-NeuNAc_synthase"/>
</dbReference>
<reference evidence="1" key="1">
    <citation type="journal article" date="2018" name="Front. Microbiol.">
        <title>Establishment of a Molecular Serotyping Scheme and a Multiplexed Luminex-Based Array for Enterobacter aerogenes.</title>
        <authorList>
            <person name="Guo X."/>
            <person name="Wang M."/>
            <person name="Wang L."/>
            <person name="Wang Y."/>
            <person name="Chen T."/>
            <person name="Wu P."/>
            <person name="Chen M."/>
            <person name="Liu B."/>
            <person name="Feng L."/>
        </authorList>
    </citation>
    <scope>NUCLEOTIDE SEQUENCE</scope>
    <source>
        <strain evidence="1">G5310</strain>
    </source>
</reference>
<dbReference type="Gene3D" id="3.90.550.10">
    <property type="entry name" value="Spore Coat Polysaccharide Biosynthesis Protein SpsA, Chain A"/>
    <property type="match status" value="1"/>
</dbReference>
<evidence type="ECO:0000313" key="1">
    <source>
        <dbReference type="EMBL" id="AXR70464.1"/>
    </source>
</evidence>
<organism evidence="1">
    <name type="scientific">Klebsiella aerogenes</name>
    <name type="common">Enterobacter aerogenes</name>
    <dbReference type="NCBI Taxonomy" id="548"/>
    <lineage>
        <taxon>Bacteria</taxon>
        <taxon>Pseudomonadati</taxon>
        <taxon>Pseudomonadota</taxon>
        <taxon>Gammaproteobacteria</taxon>
        <taxon>Enterobacterales</taxon>
        <taxon>Enterobacteriaceae</taxon>
        <taxon>Klebsiella/Raoultella group</taxon>
        <taxon>Klebsiella</taxon>
    </lineage>
</organism>